<dbReference type="Proteomes" id="UP000247569">
    <property type="component" value="Unassembled WGS sequence"/>
</dbReference>
<sequence length="165" mass="18040">MPYHTRTATLADYRKGAAELFGDDPKRYAFSNVYEVGNRAAPFERVAVTKSMEYVTEVMKVAGIGPWFAAAHDEFALVMDGEIKVVFVQLDAAARPAPDHLGAVHLRTDPAGPRMGMVRARRGHLVLLPAGAAYRISADPVALVLLQTTAGELTRERWSEICQTA</sequence>
<dbReference type="RefSeq" id="WP_040733426.1">
    <property type="nucleotide sequence ID" value="NZ_QJKF01000007.1"/>
</dbReference>
<protein>
    <recommendedName>
        <fullName evidence="3">Hydroxyquinol 1,2-dioxygenase</fullName>
    </recommendedName>
</protein>
<evidence type="ECO:0008006" key="3">
    <source>
        <dbReference type="Google" id="ProtNLM"/>
    </source>
</evidence>
<gene>
    <name evidence="1" type="ORF">DFR70_107154</name>
</gene>
<dbReference type="OrthoDB" id="8442236at2"/>
<reference evidence="1 2" key="1">
    <citation type="submission" date="2018-05" db="EMBL/GenBank/DDBJ databases">
        <title>Genomic Encyclopedia of Type Strains, Phase IV (KMG-IV): sequencing the most valuable type-strain genomes for metagenomic binning, comparative biology and taxonomic classification.</title>
        <authorList>
            <person name="Goeker M."/>
        </authorList>
    </citation>
    <scope>NUCLEOTIDE SEQUENCE [LARGE SCALE GENOMIC DNA]</scope>
    <source>
        <strain evidence="1 2">DSM 44704</strain>
    </source>
</reference>
<proteinExistence type="predicted"/>
<organism evidence="1 2">
    <name type="scientific">Nocardia tenerifensis</name>
    <dbReference type="NCBI Taxonomy" id="228006"/>
    <lineage>
        <taxon>Bacteria</taxon>
        <taxon>Bacillati</taxon>
        <taxon>Actinomycetota</taxon>
        <taxon>Actinomycetes</taxon>
        <taxon>Mycobacteriales</taxon>
        <taxon>Nocardiaceae</taxon>
        <taxon>Nocardia</taxon>
    </lineage>
</organism>
<evidence type="ECO:0000313" key="2">
    <source>
        <dbReference type="Proteomes" id="UP000247569"/>
    </source>
</evidence>
<keyword evidence="2" id="KW-1185">Reference proteome</keyword>
<comment type="caution">
    <text evidence="1">The sequence shown here is derived from an EMBL/GenBank/DDBJ whole genome shotgun (WGS) entry which is preliminary data.</text>
</comment>
<dbReference type="EMBL" id="QJKF01000007">
    <property type="protein sequence ID" value="PXX62287.1"/>
    <property type="molecule type" value="Genomic_DNA"/>
</dbReference>
<name>A0A318JXH1_9NOCA</name>
<accession>A0A318JXH1</accession>
<dbReference type="AlphaFoldDB" id="A0A318JXH1"/>
<evidence type="ECO:0000313" key="1">
    <source>
        <dbReference type="EMBL" id="PXX62287.1"/>
    </source>
</evidence>